<reference evidence="11 12" key="1">
    <citation type="submission" date="2018-11" db="EMBL/GenBank/DDBJ databases">
        <title>Genomic Encyclopedia of Type Strains, Phase IV (KMG-IV): sequencing the most valuable type-strain genomes for metagenomic binning, comparative biology and taxonomic classification.</title>
        <authorList>
            <person name="Goeker M."/>
        </authorList>
    </citation>
    <scope>NUCLEOTIDE SEQUENCE [LARGE SCALE GENOMIC DNA]</scope>
    <source>
        <strain evidence="11 12">DSM 5900</strain>
    </source>
</reference>
<protein>
    <submittedName>
        <fullName evidence="11">Fis family sigma54 specific transcriptional regulator /two component Fis family sigma54 specific transcriptional regulator</fullName>
    </submittedName>
</protein>
<evidence type="ECO:0000259" key="9">
    <source>
        <dbReference type="PROSITE" id="PS50045"/>
    </source>
</evidence>
<dbReference type="InterPro" id="IPR009057">
    <property type="entry name" value="Homeodomain-like_sf"/>
</dbReference>
<dbReference type="InterPro" id="IPR011006">
    <property type="entry name" value="CheY-like_superfamily"/>
</dbReference>
<dbReference type="InterPro" id="IPR001789">
    <property type="entry name" value="Sig_transdc_resp-reg_receiver"/>
</dbReference>
<keyword evidence="2" id="KW-0067">ATP-binding</keyword>
<dbReference type="PANTHER" id="PTHR32071:SF117">
    <property type="entry name" value="PTS-DEPENDENT DIHYDROXYACETONE KINASE OPERON REGULATORY PROTEIN-RELATED"/>
    <property type="match status" value="1"/>
</dbReference>
<dbReference type="GO" id="GO:0005524">
    <property type="term" value="F:ATP binding"/>
    <property type="evidence" value="ECO:0007669"/>
    <property type="project" value="UniProtKB-KW"/>
</dbReference>
<dbReference type="Pfam" id="PF25601">
    <property type="entry name" value="AAA_lid_14"/>
    <property type="match status" value="1"/>
</dbReference>
<dbReference type="Gene3D" id="3.40.50.300">
    <property type="entry name" value="P-loop containing nucleotide triphosphate hydrolases"/>
    <property type="match status" value="1"/>
</dbReference>
<name>A0A3N1KUJ8_9PROT</name>
<accession>A0A3N1KUJ8</accession>
<dbReference type="SMART" id="SM00382">
    <property type="entry name" value="AAA"/>
    <property type="match status" value="1"/>
</dbReference>
<dbReference type="InterPro" id="IPR002197">
    <property type="entry name" value="HTH_Fis"/>
</dbReference>
<evidence type="ECO:0000256" key="7">
    <source>
        <dbReference type="ARBA" id="ARBA00023163"/>
    </source>
</evidence>
<comment type="caution">
    <text evidence="11">The sequence shown here is derived from an EMBL/GenBank/DDBJ whole genome shotgun (WGS) entry which is preliminary data.</text>
</comment>
<evidence type="ECO:0000256" key="4">
    <source>
        <dbReference type="ARBA" id="ARBA00023015"/>
    </source>
</evidence>
<keyword evidence="12" id="KW-1185">Reference proteome</keyword>
<evidence type="ECO:0000256" key="3">
    <source>
        <dbReference type="ARBA" id="ARBA00023012"/>
    </source>
</evidence>
<dbReference type="FunFam" id="3.40.50.300:FF:000006">
    <property type="entry name" value="DNA-binding transcriptional regulator NtrC"/>
    <property type="match status" value="1"/>
</dbReference>
<evidence type="ECO:0000256" key="8">
    <source>
        <dbReference type="PROSITE-ProRule" id="PRU00169"/>
    </source>
</evidence>
<organism evidence="11 12">
    <name type="scientific">Stella humosa</name>
    <dbReference type="NCBI Taxonomy" id="94"/>
    <lineage>
        <taxon>Bacteria</taxon>
        <taxon>Pseudomonadati</taxon>
        <taxon>Pseudomonadota</taxon>
        <taxon>Alphaproteobacteria</taxon>
        <taxon>Rhodospirillales</taxon>
        <taxon>Stellaceae</taxon>
        <taxon>Stella</taxon>
    </lineage>
</organism>
<dbReference type="EMBL" id="RJKX01000019">
    <property type="protein sequence ID" value="ROP81035.1"/>
    <property type="molecule type" value="Genomic_DNA"/>
</dbReference>
<keyword evidence="8" id="KW-0597">Phosphoprotein</keyword>
<dbReference type="AlphaFoldDB" id="A0A3N1KUJ8"/>
<dbReference type="Pfam" id="PF00072">
    <property type="entry name" value="Response_reg"/>
    <property type="match status" value="1"/>
</dbReference>
<evidence type="ECO:0000259" key="10">
    <source>
        <dbReference type="PROSITE" id="PS50110"/>
    </source>
</evidence>
<dbReference type="PROSITE" id="PS50045">
    <property type="entry name" value="SIGMA54_INTERACT_4"/>
    <property type="match status" value="1"/>
</dbReference>
<keyword evidence="3" id="KW-0902">Two-component regulatory system</keyword>
<dbReference type="PROSITE" id="PS00676">
    <property type="entry name" value="SIGMA54_INTERACT_2"/>
    <property type="match status" value="1"/>
</dbReference>
<evidence type="ECO:0000256" key="2">
    <source>
        <dbReference type="ARBA" id="ARBA00022840"/>
    </source>
</evidence>
<dbReference type="Gene3D" id="1.10.8.60">
    <property type="match status" value="1"/>
</dbReference>
<dbReference type="SUPFAM" id="SSF52540">
    <property type="entry name" value="P-loop containing nucleoside triphosphate hydrolases"/>
    <property type="match status" value="1"/>
</dbReference>
<sequence length="465" mass="49423">MSRDQSAPDILLVEDEPSLAHLYARLLGAAGWTVATATGAAEARRLLAGEPRAVVLDLNLPDADGMELLQEITGRRPAPTVIVVTVRGSIRTAVDAMRFGAYDFLVKPVASERLTTTVRNALDRSRLIRLVDDLTDGTRDGLGGMIGSAPAMQAVYRMILMIAQSAAPVLITGESGTGKELCAEAIHRFGRRSAAPLVAVNCGAIPQALAESELFGHVRGAFTGATADRVGAVAQAEGGTLFLDEIGELEPDLQVKLLRFTQTMTYRRVGDDGSTQADIRLVCATNRRLAGEVAAGRFREDLFYRVNVLAIDMPPLRDRDDDVVRLARHFLDRFAGEEGKRFEGLTAEAEGLLRSYPWPGNVRQLQNVIRALAVLARPGTIDGATLATFLHAGGADVAAAAPTTAAPAQPDPRLVRPLAELENAAIEAALAAFGGNVTRAARALGIGPATIYRKRGRPGGVDVSE</sequence>
<evidence type="ECO:0000256" key="5">
    <source>
        <dbReference type="ARBA" id="ARBA00023125"/>
    </source>
</evidence>
<dbReference type="GO" id="GO:0043565">
    <property type="term" value="F:sequence-specific DNA binding"/>
    <property type="evidence" value="ECO:0007669"/>
    <property type="project" value="InterPro"/>
</dbReference>
<evidence type="ECO:0000313" key="12">
    <source>
        <dbReference type="Proteomes" id="UP000278222"/>
    </source>
</evidence>
<dbReference type="Pfam" id="PF00158">
    <property type="entry name" value="Sigma54_activat"/>
    <property type="match status" value="1"/>
</dbReference>
<dbReference type="InterPro" id="IPR025944">
    <property type="entry name" value="Sigma_54_int_dom_CS"/>
</dbReference>
<dbReference type="CDD" id="cd00009">
    <property type="entry name" value="AAA"/>
    <property type="match status" value="1"/>
</dbReference>
<dbReference type="GO" id="GO:0000160">
    <property type="term" value="P:phosphorelay signal transduction system"/>
    <property type="evidence" value="ECO:0007669"/>
    <property type="project" value="UniProtKB-KW"/>
</dbReference>
<dbReference type="PROSITE" id="PS50110">
    <property type="entry name" value="RESPONSE_REGULATORY"/>
    <property type="match status" value="1"/>
</dbReference>
<dbReference type="SUPFAM" id="SSF46689">
    <property type="entry name" value="Homeodomain-like"/>
    <property type="match status" value="1"/>
</dbReference>
<keyword evidence="5" id="KW-0238">DNA-binding</keyword>
<evidence type="ECO:0000256" key="1">
    <source>
        <dbReference type="ARBA" id="ARBA00022741"/>
    </source>
</evidence>
<feature type="domain" description="Sigma-54 factor interaction" evidence="9">
    <location>
        <begin position="145"/>
        <end position="374"/>
    </location>
</feature>
<feature type="domain" description="Response regulatory" evidence="10">
    <location>
        <begin position="9"/>
        <end position="122"/>
    </location>
</feature>
<keyword evidence="6" id="KW-0010">Activator</keyword>
<dbReference type="PANTHER" id="PTHR32071">
    <property type="entry name" value="TRANSCRIPTIONAL REGULATORY PROTEIN"/>
    <property type="match status" value="1"/>
</dbReference>
<proteinExistence type="predicted"/>
<dbReference type="InterPro" id="IPR025943">
    <property type="entry name" value="Sigma_54_int_dom_ATP-bd_2"/>
</dbReference>
<evidence type="ECO:0000313" key="11">
    <source>
        <dbReference type="EMBL" id="ROP81035.1"/>
    </source>
</evidence>
<gene>
    <name evidence="11" type="ORF">EDC65_5370</name>
</gene>
<dbReference type="Pfam" id="PF02954">
    <property type="entry name" value="HTH_8"/>
    <property type="match status" value="1"/>
</dbReference>
<dbReference type="PROSITE" id="PS00688">
    <property type="entry name" value="SIGMA54_INTERACT_3"/>
    <property type="match status" value="1"/>
</dbReference>
<keyword evidence="1" id="KW-0547">Nucleotide-binding</keyword>
<feature type="modified residue" description="4-aspartylphosphate" evidence="8">
    <location>
        <position position="57"/>
    </location>
</feature>
<keyword evidence="4" id="KW-0805">Transcription regulation</keyword>
<dbReference type="GO" id="GO:0006355">
    <property type="term" value="P:regulation of DNA-templated transcription"/>
    <property type="evidence" value="ECO:0007669"/>
    <property type="project" value="InterPro"/>
</dbReference>
<dbReference type="InterPro" id="IPR027417">
    <property type="entry name" value="P-loop_NTPase"/>
</dbReference>
<dbReference type="InterPro" id="IPR003593">
    <property type="entry name" value="AAA+_ATPase"/>
</dbReference>
<dbReference type="Gene3D" id="3.40.50.2300">
    <property type="match status" value="1"/>
</dbReference>
<keyword evidence="7" id="KW-0804">Transcription</keyword>
<dbReference type="InterPro" id="IPR002078">
    <property type="entry name" value="Sigma_54_int"/>
</dbReference>
<dbReference type="Gene3D" id="1.10.10.60">
    <property type="entry name" value="Homeodomain-like"/>
    <property type="match status" value="1"/>
</dbReference>
<evidence type="ECO:0000256" key="6">
    <source>
        <dbReference type="ARBA" id="ARBA00023159"/>
    </source>
</evidence>
<dbReference type="OrthoDB" id="9770562at2"/>
<dbReference type="SMART" id="SM00448">
    <property type="entry name" value="REC"/>
    <property type="match status" value="1"/>
</dbReference>
<dbReference type="RefSeq" id="WP_123695506.1">
    <property type="nucleotide sequence ID" value="NZ_AP019700.1"/>
</dbReference>
<dbReference type="InterPro" id="IPR058031">
    <property type="entry name" value="AAA_lid_NorR"/>
</dbReference>
<dbReference type="Proteomes" id="UP000278222">
    <property type="component" value="Unassembled WGS sequence"/>
</dbReference>
<dbReference type="SUPFAM" id="SSF52172">
    <property type="entry name" value="CheY-like"/>
    <property type="match status" value="1"/>
</dbReference>